<feature type="compositionally biased region" description="Low complexity" evidence="1">
    <location>
        <begin position="1"/>
        <end position="14"/>
    </location>
</feature>
<name>A0A0C9XS55_9AGAM</name>
<protein>
    <recommendedName>
        <fullName evidence="4">Zn(2)-C6 fungal-type domain-containing protein</fullName>
    </recommendedName>
</protein>
<feature type="region of interest" description="Disordered" evidence="1">
    <location>
        <begin position="227"/>
        <end position="274"/>
    </location>
</feature>
<gene>
    <name evidence="2" type="ORF">PISMIDRAFT_16695</name>
</gene>
<feature type="region of interest" description="Disordered" evidence="1">
    <location>
        <begin position="350"/>
        <end position="393"/>
    </location>
</feature>
<keyword evidence="3" id="KW-1185">Reference proteome</keyword>
<feature type="compositionally biased region" description="Low complexity" evidence="1">
    <location>
        <begin position="312"/>
        <end position="326"/>
    </location>
</feature>
<feature type="region of interest" description="Disordered" evidence="1">
    <location>
        <begin position="113"/>
        <end position="187"/>
    </location>
</feature>
<dbReference type="EMBL" id="KN833903">
    <property type="protein sequence ID" value="KIK15160.1"/>
    <property type="molecule type" value="Genomic_DNA"/>
</dbReference>
<dbReference type="Proteomes" id="UP000054018">
    <property type="component" value="Unassembled WGS sequence"/>
</dbReference>
<organism evidence="2 3">
    <name type="scientific">Pisolithus microcarpus 441</name>
    <dbReference type="NCBI Taxonomy" id="765257"/>
    <lineage>
        <taxon>Eukaryota</taxon>
        <taxon>Fungi</taxon>
        <taxon>Dikarya</taxon>
        <taxon>Basidiomycota</taxon>
        <taxon>Agaricomycotina</taxon>
        <taxon>Agaricomycetes</taxon>
        <taxon>Agaricomycetidae</taxon>
        <taxon>Boletales</taxon>
        <taxon>Sclerodermatineae</taxon>
        <taxon>Pisolithaceae</taxon>
        <taxon>Pisolithus</taxon>
    </lineage>
</organism>
<feature type="region of interest" description="Disordered" evidence="1">
    <location>
        <begin position="1"/>
        <end position="21"/>
    </location>
</feature>
<feature type="region of interest" description="Disordered" evidence="1">
    <location>
        <begin position="298"/>
        <end position="333"/>
    </location>
</feature>
<accession>A0A0C9XS55</accession>
<feature type="compositionally biased region" description="Basic and acidic residues" evidence="1">
    <location>
        <begin position="134"/>
        <end position="156"/>
    </location>
</feature>
<feature type="compositionally biased region" description="Basic residues" evidence="1">
    <location>
        <begin position="227"/>
        <end position="237"/>
    </location>
</feature>
<sequence>MSTTKTATSSKAATQPRYLSPDASRELIPKMWAANMEKLRSLMREVPDEAAAEDIARGWMDKYYEVSDHIEGLRQYAADLSTEVPEYPEETQEAIGSGFLELVPLQKRFLRRATKSKPKPAPGGASGSQAGGETTRRSQRQLEKATARGNEGDKDLPASGGSAPLEAAATSPQESAAQGSGGGTEAPALGMQVETEACKRCVKRGVECVWKDGAACVACHIRKKRCGKAGKPGRKRKNADTPLASSASTSKRARTMSVPPPSSSAPPKGALKVRPRVVSRAVPAAGAVASLPNLDLPPTAPSISQPPPPLFLPSSPTNTPVPSTSRTEVEPQDYPTMFAASLGSLLDEAPGSEFEADRSGNEGDPETPRLSVQGEDDTGSHPRGSAEARWTPFGGTPHAVAQYDTRLAAALGTVEWAESLMAELHSGMGQLGLVIQRAKRDIRQLQEWRRDNFEDRR</sequence>
<evidence type="ECO:0000313" key="3">
    <source>
        <dbReference type="Proteomes" id="UP000054018"/>
    </source>
</evidence>
<evidence type="ECO:0000313" key="2">
    <source>
        <dbReference type="EMBL" id="KIK15160.1"/>
    </source>
</evidence>
<dbReference type="AlphaFoldDB" id="A0A0C9XS55"/>
<evidence type="ECO:0008006" key="4">
    <source>
        <dbReference type="Google" id="ProtNLM"/>
    </source>
</evidence>
<reference evidence="3" key="2">
    <citation type="submission" date="2015-01" db="EMBL/GenBank/DDBJ databases">
        <title>Evolutionary Origins and Diversification of the Mycorrhizal Mutualists.</title>
        <authorList>
            <consortium name="DOE Joint Genome Institute"/>
            <consortium name="Mycorrhizal Genomics Consortium"/>
            <person name="Kohler A."/>
            <person name="Kuo A."/>
            <person name="Nagy L.G."/>
            <person name="Floudas D."/>
            <person name="Copeland A."/>
            <person name="Barry K.W."/>
            <person name="Cichocki N."/>
            <person name="Veneault-Fourrey C."/>
            <person name="LaButti K."/>
            <person name="Lindquist E.A."/>
            <person name="Lipzen A."/>
            <person name="Lundell T."/>
            <person name="Morin E."/>
            <person name="Murat C."/>
            <person name="Riley R."/>
            <person name="Ohm R."/>
            <person name="Sun H."/>
            <person name="Tunlid A."/>
            <person name="Henrissat B."/>
            <person name="Grigoriev I.V."/>
            <person name="Hibbett D.S."/>
            <person name="Martin F."/>
        </authorList>
    </citation>
    <scope>NUCLEOTIDE SEQUENCE [LARGE SCALE GENOMIC DNA]</scope>
    <source>
        <strain evidence="3">441</strain>
    </source>
</reference>
<evidence type="ECO:0000256" key="1">
    <source>
        <dbReference type="SAM" id="MobiDB-lite"/>
    </source>
</evidence>
<proteinExistence type="predicted"/>
<dbReference type="HOGENOM" id="CLU_043570_1_0_1"/>
<feature type="compositionally biased region" description="Pro residues" evidence="1">
    <location>
        <begin position="298"/>
        <end position="311"/>
    </location>
</feature>
<reference evidence="2 3" key="1">
    <citation type="submission" date="2014-04" db="EMBL/GenBank/DDBJ databases">
        <authorList>
            <consortium name="DOE Joint Genome Institute"/>
            <person name="Kuo A."/>
            <person name="Kohler A."/>
            <person name="Costa M.D."/>
            <person name="Nagy L.G."/>
            <person name="Floudas D."/>
            <person name="Copeland A."/>
            <person name="Barry K.W."/>
            <person name="Cichocki N."/>
            <person name="Veneault-Fourrey C."/>
            <person name="LaButti K."/>
            <person name="Lindquist E.A."/>
            <person name="Lipzen A."/>
            <person name="Lundell T."/>
            <person name="Morin E."/>
            <person name="Murat C."/>
            <person name="Sun H."/>
            <person name="Tunlid A."/>
            <person name="Henrissat B."/>
            <person name="Grigoriev I.V."/>
            <person name="Hibbett D.S."/>
            <person name="Martin F."/>
            <person name="Nordberg H.P."/>
            <person name="Cantor M.N."/>
            <person name="Hua S.X."/>
        </authorList>
    </citation>
    <scope>NUCLEOTIDE SEQUENCE [LARGE SCALE GENOMIC DNA]</scope>
    <source>
        <strain evidence="2 3">441</strain>
    </source>
</reference>